<evidence type="ECO:0000256" key="1">
    <source>
        <dbReference type="SAM" id="MobiDB-lite"/>
    </source>
</evidence>
<dbReference type="EMBL" id="CAFBNF010000166">
    <property type="protein sequence ID" value="CAB4950806.1"/>
    <property type="molecule type" value="Genomic_DNA"/>
</dbReference>
<accession>A0A6J7K528</accession>
<dbReference type="AlphaFoldDB" id="A0A6J7K528"/>
<protein>
    <submittedName>
        <fullName evidence="2">Unannotated protein</fullName>
    </submittedName>
</protein>
<evidence type="ECO:0000313" key="2">
    <source>
        <dbReference type="EMBL" id="CAB4950806.1"/>
    </source>
</evidence>
<sequence length="59" mass="6217">MREPDHSAITMPSRPTSVPPELIWSSRGSRNELTASGVSTRLATLTTSACTVATVDGSE</sequence>
<organism evidence="2">
    <name type="scientific">freshwater metagenome</name>
    <dbReference type="NCBI Taxonomy" id="449393"/>
    <lineage>
        <taxon>unclassified sequences</taxon>
        <taxon>metagenomes</taxon>
        <taxon>ecological metagenomes</taxon>
    </lineage>
</organism>
<reference evidence="2" key="1">
    <citation type="submission" date="2020-05" db="EMBL/GenBank/DDBJ databases">
        <authorList>
            <person name="Chiriac C."/>
            <person name="Salcher M."/>
            <person name="Ghai R."/>
            <person name="Kavagutti S V."/>
        </authorList>
    </citation>
    <scope>NUCLEOTIDE SEQUENCE</scope>
</reference>
<proteinExistence type="predicted"/>
<feature type="region of interest" description="Disordered" evidence="1">
    <location>
        <begin position="1"/>
        <end position="22"/>
    </location>
</feature>
<name>A0A6J7K528_9ZZZZ</name>
<gene>
    <name evidence="2" type="ORF">UFOPK3773_01394</name>
</gene>